<dbReference type="Gene3D" id="3.40.50.2300">
    <property type="match status" value="2"/>
</dbReference>
<evidence type="ECO:0000256" key="1">
    <source>
        <dbReference type="ARBA" id="ARBA00023015"/>
    </source>
</evidence>
<dbReference type="RefSeq" id="WP_218034332.1">
    <property type="nucleotide sequence ID" value="NZ_BAAABN010000029.1"/>
</dbReference>
<dbReference type="Pfam" id="PF22177">
    <property type="entry name" value="PBP1_XylR"/>
    <property type="match status" value="1"/>
</dbReference>
<dbReference type="SUPFAM" id="SSF53822">
    <property type="entry name" value="Periplasmic binding protein-like I"/>
    <property type="match status" value="1"/>
</dbReference>
<protein>
    <submittedName>
        <fullName evidence="5">XylR family transcriptional regulator</fullName>
    </submittedName>
</protein>
<evidence type="ECO:0000259" key="4">
    <source>
        <dbReference type="PROSITE" id="PS01124"/>
    </source>
</evidence>
<dbReference type="InterPro" id="IPR028082">
    <property type="entry name" value="Peripla_BP_I"/>
</dbReference>
<reference evidence="5 6" key="1">
    <citation type="submission" date="2019-10" db="EMBL/GenBank/DDBJ databases">
        <title>Whole genome shotgun sequence of Acrocarpospora corrugata NBRC 13972.</title>
        <authorList>
            <person name="Ichikawa N."/>
            <person name="Kimura A."/>
            <person name="Kitahashi Y."/>
            <person name="Komaki H."/>
            <person name="Oguchi A."/>
        </authorList>
    </citation>
    <scope>NUCLEOTIDE SEQUENCE [LARGE SCALE GENOMIC DNA]</scope>
    <source>
        <strain evidence="5 6">NBRC 13972</strain>
    </source>
</reference>
<dbReference type="PROSITE" id="PS01124">
    <property type="entry name" value="HTH_ARAC_FAMILY_2"/>
    <property type="match status" value="1"/>
</dbReference>
<name>A0A5M3VZ14_9ACTN</name>
<dbReference type="Pfam" id="PF12833">
    <property type="entry name" value="HTH_18"/>
    <property type="match status" value="1"/>
</dbReference>
<dbReference type="AlphaFoldDB" id="A0A5M3VZ14"/>
<evidence type="ECO:0000256" key="2">
    <source>
        <dbReference type="ARBA" id="ARBA00023125"/>
    </source>
</evidence>
<comment type="caution">
    <text evidence="5">The sequence shown here is derived from an EMBL/GenBank/DDBJ whole genome shotgun (WGS) entry which is preliminary data.</text>
</comment>
<feature type="domain" description="HTH araC/xylS-type" evidence="4">
    <location>
        <begin position="292"/>
        <end position="390"/>
    </location>
</feature>
<dbReference type="InterPro" id="IPR046335">
    <property type="entry name" value="LacI/GalR-like_sensor"/>
</dbReference>
<dbReference type="InterPro" id="IPR009057">
    <property type="entry name" value="Homeodomain-like_sf"/>
</dbReference>
<dbReference type="PANTHER" id="PTHR30146">
    <property type="entry name" value="LACI-RELATED TRANSCRIPTIONAL REPRESSOR"/>
    <property type="match status" value="1"/>
</dbReference>
<keyword evidence="2" id="KW-0238">DNA-binding</keyword>
<dbReference type="SUPFAM" id="SSF46689">
    <property type="entry name" value="Homeodomain-like"/>
    <property type="match status" value="1"/>
</dbReference>
<proteinExistence type="predicted"/>
<dbReference type="GO" id="GO:0000976">
    <property type="term" value="F:transcription cis-regulatory region binding"/>
    <property type="evidence" value="ECO:0007669"/>
    <property type="project" value="TreeGrafter"/>
</dbReference>
<gene>
    <name evidence="5" type="primary">xylR</name>
    <name evidence="5" type="ORF">Acor_33930</name>
</gene>
<dbReference type="Pfam" id="PF13377">
    <property type="entry name" value="Peripla_BP_3"/>
    <property type="match status" value="1"/>
</dbReference>
<evidence type="ECO:0000313" key="5">
    <source>
        <dbReference type="EMBL" id="GES01329.1"/>
    </source>
</evidence>
<dbReference type="CDD" id="cd01543">
    <property type="entry name" value="PBP1_XylR"/>
    <property type="match status" value="1"/>
</dbReference>
<evidence type="ECO:0000313" key="6">
    <source>
        <dbReference type="Proteomes" id="UP000334990"/>
    </source>
</evidence>
<dbReference type="InterPro" id="IPR054031">
    <property type="entry name" value="XylR_PBP1"/>
</dbReference>
<dbReference type="InterPro" id="IPR018060">
    <property type="entry name" value="HTH_AraC"/>
</dbReference>
<keyword evidence="6" id="KW-1185">Reference proteome</keyword>
<evidence type="ECO:0000256" key="3">
    <source>
        <dbReference type="ARBA" id="ARBA00023163"/>
    </source>
</evidence>
<keyword evidence="3" id="KW-0804">Transcription</keyword>
<organism evidence="5 6">
    <name type="scientific">Acrocarpospora corrugata</name>
    <dbReference type="NCBI Taxonomy" id="35763"/>
    <lineage>
        <taxon>Bacteria</taxon>
        <taxon>Bacillati</taxon>
        <taxon>Actinomycetota</taxon>
        <taxon>Actinomycetes</taxon>
        <taxon>Streptosporangiales</taxon>
        <taxon>Streptosporangiaceae</taxon>
        <taxon>Acrocarpospora</taxon>
    </lineage>
</organism>
<accession>A0A5M3VZ14</accession>
<dbReference type="PANTHER" id="PTHR30146:SF24">
    <property type="entry name" value="XYLOSE OPERON REGULATORY PROTEIN"/>
    <property type="match status" value="1"/>
</dbReference>
<dbReference type="GO" id="GO:0003700">
    <property type="term" value="F:DNA-binding transcription factor activity"/>
    <property type="evidence" value="ECO:0007669"/>
    <property type="project" value="InterPro"/>
</dbReference>
<dbReference type="Proteomes" id="UP000334990">
    <property type="component" value="Unassembled WGS sequence"/>
</dbReference>
<dbReference type="SMART" id="SM00342">
    <property type="entry name" value="HTH_ARAC"/>
    <property type="match status" value="1"/>
</dbReference>
<keyword evidence="1" id="KW-0805">Transcription regulation</keyword>
<sequence>MDTASDLVEAQRRGTDTRHVALLVETSNAYARGLLVGIKKYLVTHPGWSIYLGEHSRHETDLSWLDGWRGDGVLARIENEETARHVRRLGLPAVDLSAAYLAPELPCVETDDDVIARLAVQHFVVRGLRTLAYCGDARFGWSVKRGARFAAHAAQHGLTALEFRMEHSRTLAGERLAMADWLLGLPSPVGVLACYDIAGQELLEACKIANLAVPDSVAVLGVDNDELICNLTSPPLSSIQPDSTRTGFLAASLLDEMMSGQAPDPQLYLIEPLRIVTRQSSDILAVGDPLVAQALQLIRDRADEGVPVAAVQRHVGLSRRSLDYRFIQVLGRTVHEEINRVRMERLADLLIQTDWPLPQIAERLHFSHAEYMGVAFKKFTGKSPGEYRRANRSNRPN</sequence>
<dbReference type="Gene3D" id="1.10.10.60">
    <property type="entry name" value="Homeodomain-like"/>
    <property type="match status" value="1"/>
</dbReference>
<dbReference type="EMBL" id="BLAD01000050">
    <property type="protein sequence ID" value="GES01329.1"/>
    <property type="molecule type" value="Genomic_DNA"/>
</dbReference>